<comment type="caution">
    <text evidence="1">The sequence shown here is derived from an EMBL/GenBank/DDBJ whole genome shotgun (WGS) entry which is preliminary data.</text>
</comment>
<dbReference type="Gene3D" id="3.40.50.720">
    <property type="entry name" value="NAD(P)-binding Rossmann-like Domain"/>
    <property type="match status" value="1"/>
</dbReference>
<organism evidence="1 2">
    <name type="scientific">Inquilinus ginsengisoli</name>
    <dbReference type="NCBI Taxonomy" id="363840"/>
    <lineage>
        <taxon>Bacteria</taxon>
        <taxon>Pseudomonadati</taxon>
        <taxon>Pseudomonadota</taxon>
        <taxon>Alphaproteobacteria</taxon>
        <taxon>Rhodospirillales</taxon>
        <taxon>Rhodospirillaceae</taxon>
        <taxon>Inquilinus</taxon>
    </lineage>
</organism>
<keyword evidence="2" id="KW-1185">Reference proteome</keyword>
<name>A0ABU1K0X9_9PROT</name>
<evidence type="ECO:0000313" key="2">
    <source>
        <dbReference type="Proteomes" id="UP001262410"/>
    </source>
</evidence>
<dbReference type="Proteomes" id="UP001262410">
    <property type="component" value="Unassembled WGS sequence"/>
</dbReference>
<gene>
    <name evidence="1" type="ORF">E9232_007066</name>
</gene>
<accession>A0ABU1K0X9</accession>
<reference evidence="1 2" key="1">
    <citation type="submission" date="2023-07" db="EMBL/GenBank/DDBJ databases">
        <title>Sorghum-associated microbial communities from plants grown in Nebraska, USA.</title>
        <authorList>
            <person name="Schachtman D."/>
        </authorList>
    </citation>
    <scope>NUCLEOTIDE SEQUENCE [LARGE SCALE GENOMIC DNA]</scope>
    <source>
        <strain evidence="1 2">584</strain>
    </source>
</reference>
<proteinExistence type="predicted"/>
<protein>
    <submittedName>
        <fullName evidence="1">D-arabinose 1-dehydrogenase-like Zn-dependent alcohol dehydrogenase</fullName>
    </submittedName>
</protein>
<evidence type="ECO:0000313" key="1">
    <source>
        <dbReference type="EMBL" id="MDR6294512.1"/>
    </source>
</evidence>
<sequence length="43" mass="4730">MDFAARGLVAATVETVPFDQVNEALARLRRGEVLGRLVLDFGR</sequence>
<dbReference type="EMBL" id="JAVDPW010000020">
    <property type="protein sequence ID" value="MDR6294512.1"/>
    <property type="molecule type" value="Genomic_DNA"/>
</dbReference>
<dbReference type="Gene3D" id="3.90.180.10">
    <property type="entry name" value="Medium-chain alcohol dehydrogenases, catalytic domain"/>
    <property type="match status" value="1"/>
</dbReference>